<organism evidence="1 2">
    <name type="scientific">Pseudomonas gingeri</name>
    <dbReference type="NCBI Taxonomy" id="117681"/>
    <lineage>
        <taxon>Bacteria</taxon>
        <taxon>Pseudomonadati</taxon>
        <taxon>Pseudomonadota</taxon>
        <taxon>Gammaproteobacteria</taxon>
        <taxon>Pseudomonadales</taxon>
        <taxon>Pseudomonadaceae</taxon>
        <taxon>Pseudomonas</taxon>
    </lineage>
</organism>
<evidence type="ECO:0000313" key="2">
    <source>
        <dbReference type="Proteomes" id="UP000539985"/>
    </source>
</evidence>
<sequence length="331" mass="35142">MEFDLRMPIHSGNALNQINHNCFIHSDAAGRPRYLVGEIYRQATALRPGPPNCLSGFDTAGTPFAKGHIMALELGGCDIGANIVPQYELWQGSGGGAWRDMEVALGNGAQQVMVVEIDYAVVGDNYVANKLQFNQNNLLIHWTSPNIPTRFRVWAVASNSGAGAGSIANYLVASNANKDLLIDGLMAAMHGLATFFDETIGAMPVIDRNRWKIMMVKHWMRTAHAAYALAATAARNAALNAQAAALAAAQMAAGLGRPRSARIQAIPQAHLPPPPPLPPEPLGLAPWSNTPAAQQAAALAIQNNTANASIGWTAAERQAFTAGHVVAAMFV</sequence>
<dbReference type="Proteomes" id="UP000539985">
    <property type="component" value="Unassembled WGS sequence"/>
</dbReference>
<dbReference type="AlphaFoldDB" id="A0A7Y8C1W1"/>
<evidence type="ECO:0000313" key="1">
    <source>
        <dbReference type="EMBL" id="NWB96423.1"/>
    </source>
</evidence>
<comment type="caution">
    <text evidence="1">The sequence shown here is derived from an EMBL/GenBank/DDBJ whole genome shotgun (WGS) entry which is preliminary data.</text>
</comment>
<reference evidence="1 2" key="1">
    <citation type="submission" date="2020-04" db="EMBL/GenBank/DDBJ databases">
        <title>Molecular characterization of pseudomonads from Agaricus bisporus reveal novel blotch 2 pathogens in Western Europe.</title>
        <authorList>
            <person name="Taparia T."/>
            <person name="Krijger M."/>
            <person name="Haynes E."/>
            <person name="Elpinstone J.G."/>
            <person name="Noble R."/>
            <person name="Van Der Wolf J."/>
        </authorList>
    </citation>
    <scope>NUCLEOTIDE SEQUENCE [LARGE SCALE GENOMIC DNA]</scope>
    <source>
        <strain evidence="1 2">H7001</strain>
    </source>
</reference>
<name>A0A7Y8C1W1_9PSED</name>
<gene>
    <name evidence="1" type="ORF">HX882_11020</name>
</gene>
<dbReference type="RefSeq" id="WP_177101761.1">
    <property type="nucleotide sequence ID" value="NZ_JACAQB010000006.1"/>
</dbReference>
<proteinExistence type="predicted"/>
<accession>A0A7Y8C1W1</accession>
<protein>
    <submittedName>
        <fullName evidence="1">Uncharacterized protein</fullName>
    </submittedName>
</protein>
<dbReference type="EMBL" id="JACAQB010000006">
    <property type="protein sequence ID" value="NWB96423.1"/>
    <property type="molecule type" value="Genomic_DNA"/>
</dbReference>